<keyword evidence="1" id="KW-0443">Lipid metabolism</keyword>
<evidence type="ECO:0000313" key="3">
    <source>
        <dbReference type="EMBL" id="ACN17761.1"/>
    </source>
</evidence>
<sequence length="357" mass="39777">MTGDLMFLAGHRAHERIKTNGLCSDDVAMVVGASGAAKWLILKELETALFGLWFRNRTKPLNLFGTSIGSWKSAAAAQNDPAAAFDRLAHAYIHQFYRNSASPARIDRESWRILDAYLGRDKVEQILAHPYCRLNFSAVRCTGAFSSDHPMAQITSLLKAWAVNRVSRRLLQKQYLPTLFHDSRSTPPFALNGEFPGGQVPLDGENLRTALLASGSIPYVMKGVEDIPGAPPGIYRDGGMFHYHPAFDFLNGRDGIILYPHFYSQVTLGWFDKNRPSRIADGHRLADVLLVAPSPAFVSQLPFGRIPDRRDFVSLHGRDNERIDFWETAVAMGKRLGTAFLEAVDSGRIKTLVQRIP</sequence>
<proteinExistence type="predicted"/>
<dbReference type="AlphaFoldDB" id="C0QHA2"/>
<dbReference type="eggNOG" id="COG1752">
    <property type="taxonomic scope" value="Bacteria"/>
</dbReference>
<evidence type="ECO:0000256" key="1">
    <source>
        <dbReference type="ARBA" id="ARBA00023098"/>
    </source>
</evidence>
<accession>C0QHA2</accession>
<feature type="domain" description="PNPLA" evidence="2">
    <location>
        <begin position="54"/>
        <end position="246"/>
    </location>
</feature>
<dbReference type="InterPro" id="IPR016035">
    <property type="entry name" value="Acyl_Trfase/lysoPLipase"/>
</dbReference>
<dbReference type="OrthoDB" id="8586159at2"/>
<dbReference type="EMBL" id="CP001087">
    <property type="protein sequence ID" value="ACN17761.1"/>
    <property type="molecule type" value="Genomic_DNA"/>
</dbReference>
<dbReference type="Proteomes" id="UP000000442">
    <property type="component" value="Chromosome"/>
</dbReference>
<dbReference type="RefSeq" id="WP_015906471.1">
    <property type="nucleotide sequence ID" value="NC_012108.1"/>
</dbReference>
<evidence type="ECO:0000313" key="4">
    <source>
        <dbReference type="Proteomes" id="UP000000442"/>
    </source>
</evidence>
<reference evidence="3 4" key="1">
    <citation type="journal article" date="2009" name="Environ. Microbiol.">
        <title>Genome sequence of Desulfobacterium autotrophicum HRM2, a marine sulfate reducer oxidizing organic carbon completely to carbon dioxide.</title>
        <authorList>
            <person name="Strittmatter A.W."/>
            <person name="Liesegang H."/>
            <person name="Rabus R."/>
            <person name="Decker I."/>
            <person name="Amann J."/>
            <person name="Andres S."/>
            <person name="Henne A."/>
            <person name="Fricke W.F."/>
            <person name="Martinez-Arias R."/>
            <person name="Bartels D."/>
            <person name="Goesmann A."/>
            <person name="Krause L."/>
            <person name="Puehler A."/>
            <person name="Klenk H.P."/>
            <person name="Richter M."/>
            <person name="Schuler M."/>
            <person name="Gloeckner F.O."/>
            <person name="Meyerdierks A."/>
            <person name="Gottschalk G."/>
            <person name="Amann R."/>
        </authorList>
    </citation>
    <scope>NUCLEOTIDE SEQUENCE [LARGE SCALE GENOMIC DNA]</scope>
    <source>
        <strain evidence="4">ATCC 43914 / DSM 3382 / HRM2</strain>
    </source>
</reference>
<dbReference type="HOGENOM" id="CLU_813289_0_0_7"/>
<keyword evidence="4" id="KW-1185">Reference proteome</keyword>
<name>C0QHA2_DESAH</name>
<evidence type="ECO:0000259" key="2">
    <source>
        <dbReference type="Pfam" id="PF01734"/>
    </source>
</evidence>
<dbReference type="STRING" id="177437.HRM2_47120"/>
<protein>
    <recommendedName>
        <fullName evidence="2">PNPLA domain-containing protein</fullName>
    </recommendedName>
</protein>
<dbReference type="GO" id="GO:0006629">
    <property type="term" value="P:lipid metabolic process"/>
    <property type="evidence" value="ECO:0007669"/>
    <property type="project" value="UniProtKB-KW"/>
</dbReference>
<dbReference type="Gene3D" id="3.40.1090.10">
    <property type="entry name" value="Cytosolic phospholipase A2 catalytic domain"/>
    <property type="match status" value="1"/>
</dbReference>
<gene>
    <name evidence="3" type="ordered locus">HRM2_47120</name>
</gene>
<organism evidence="3 4">
    <name type="scientific">Desulforapulum autotrophicum (strain ATCC 43914 / DSM 3382 / VKM B-1955 / HRM2)</name>
    <name type="common">Desulfobacterium autotrophicum</name>
    <dbReference type="NCBI Taxonomy" id="177437"/>
    <lineage>
        <taxon>Bacteria</taxon>
        <taxon>Pseudomonadati</taxon>
        <taxon>Thermodesulfobacteriota</taxon>
        <taxon>Desulfobacteria</taxon>
        <taxon>Desulfobacterales</taxon>
        <taxon>Desulfobacteraceae</taxon>
        <taxon>Desulforapulum</taxon>
    </lineage>
</organism>
<dbReference type="KEGG" id="dat:HRM2_47120"/>
<dbReference type="SUPFAM" id="SSF52151">
    <property type="entry name" value="FabD/lysophospholipase-like"/>
    <property type="match status" value="1"/>
</dbReference>
<dbReference type="Pfam" id="PF01734">
    <property type="entry name" value="Patatin"/>
    <property type="match status" value="1"/>
</dbReference>
<dbReference type="InterPro" id="IPR002641">
    <property type="entry name" value="PNPLA_dom"/>
</dbReference>